<organism evidence="1">
    <name type="scientific">Zea mays</name>
    <name type="common">Maize</name>
    <dbReference type="NCBI Taxonomy" id="4577"/>
    <lineage>
        <taxon>Eukaryota</taxon>
        <taxon>Viridiplantae</taxon>
        <taxon>Streptophyta</taxon>
        <taxon>Embryophyta</taxon>
        <taxon>Tracheophyta</taxon>
        <taxon>Spermatophyta</taxon>
        <taxon>Magnoliopsida</taxon>
        <taxon>Liliopsida</taxon>
        <taxon>Poales</taxon>
        <taxon>Poaceae</taxon>
        <taxon>PACMAD clade</taxon>
        <taxon>Panicoideae</taxon>
        <taxon>Andropogonodae</taxon>
        <taxon>Andropogoneae</taxon>
        <taxon>Tripsacinae</taxon>
        <taxon>Zea</taxon>
    </lineage>
</organism>
<dbReference type="AlphaFoldDB" id="B6T8A1"/>
<dbReference type="GeneID" id="100276296"/>
<sequence length="123" mass="13533">MPRQRLDRAKWRRSCLSVVAGSCTVSLSPVAVRARACRRRSRTLLLAGDYARSTAPRRTRVVLHSGAAAAGHNDGFKHANGIRSTVAPIMPTVKLHGPKLLLPRRGKKVRVVLFAGRPYEPVF</sequence>
<dbReference type="RefSeq" id="NP_001143592.1">
    <property type="nucleotide sequence ID" value="NM_001150120.2"/>
</dbReference>
<protein>
    <submittedName>
        <fullName evidence="1">Uncharacterized protein</fullName>
    </submittedName>
</protein>
<name>B6T8A1_MAIZE</name>
<proteinExistence type="evidence at transcript level"/>
<evidence type="ECO:0000313" key="1">
    <source>
        <dbReference type="EMBL" id="ACG33334.1"/>
    </source>
</evidence>
<reference evidence="1" key="1">
    <citation type="journal article" date="2009" name="Plant Mol. Biol.">
        <title>Insights into corn genes derived from large-scale cDNA sequencing.</title>
        <authorList>
            <person name="Alexandrov N.N."/>
            <person name="Brover V.V."/>
            <person name="Freidin S."/>
            <person name="Troukhan M.E."/>
            <person name="Tatarinova T.V."/>
            <person name="Zhang H."/>
            <person name="Swaller T.J."/>
            <person name="Lu Y.P."/>
            <person name="Bouck J."/>
            <person name="Flavell R.B."/>
            <person name="Feldmann K.A."/>
        </authorList>
    </citation>
    <scope>NUCLEOTIDE SEQUENCE</scope>
</reference>
<dbReference type="KEGG" id="zma:100276296"/>
<dbReference type="HOGENOM" id="CLU_2018556_0_0_1"/>
<dbReference type="EMBL" id="EU961216">
    <property type="protein sequence ID" value="ACG33334.1"/>
    <property type="molecule type" value="mRNA"/>
</dbReference>
<accession>B6T8A1</accession>